<evidence type="ECO:0000313" key="7">
    <source>
        <dbReference type="Proteomes" id="UP000094112"/>
    </source>
</evidence>
<dbReference type="PANTHER" id="PTHR11071:SF561">
    <property type="entry name" value="PEPTIDYL-PROLYL CIS-TRANS ISOMERASE D-RELATED"/>
    <property type="match status" value="1"/>
</dbReference>
<comment type="catalytic activity">
    <reaction evidence="1 4">
        <text>[protein]-peptidylproline (omega=180) = [protein]-peptidylproline (omega=0)</text>
        <dbReference type="Rhea" id="RHEA:16237"/>
        <dbReference type="Rhea" id="RHEA-COMP:10747"/>
        <dbReference type="Rhea" id="RHEA-COMP:10748"/>
        <dbReference type="ChEBI" id="CHEBI:83833"/>
        <dbReference type="ChEBI" id="CHEBI:83834"/>
        <dbReference type="EC" id="5.2.1.8"/>
    </reaction>
</comment>
<dbReference type="EC" id="5.2.1.8" evidence="4"/>
<dbReference type="SUPFAM" id="SSF50891">
    <property type="entry name" value="Cyclophilin-like"/>
    <property type="match status" value="1"/>
</dbReference>
<dbReference type="RefSeq" id="XP_019039555.1">
    <property type="nucleotide sequence ID" value="XM_019180536.1"/>
</dbReference>
<dbReference type="OrthoDB" id="193499at2759"/>
<comment type="similarity">
    <text evidence="4">Belongs to the cyclophilin-type PPIase family.</text>
</comment>
<dbReference type="PRINTS" id="PR00153">
    <property type="entry name" value="CSAPPISMRASE"/>
</dbReference>
<dbReference type="InterPro" id="IPR020892">
    <property type="entry name" value="Cyclophilin-type_PPIase_CS"/>
</dbReference>
<dbReference type="PIRSF" id="PIRSF001467">
    <property type="entry name" value="Peptidylpro_ismrse"/>
    <property type="match status" value="1"/>
</dbReference>
<evidence type="ECO:0000259" key="5">
    <source>
        <dbReference type="PROSITE" id="PS50072"/>
    </source>
</evidence>
<proteinExistence type="inferred from homology"/>
<keyword evidence="7" id="KW-1185">Reference proteome</keyword>
<dbReference type="FunFam" id="2.40.100.10:FF:000001">
    <property type="entry name" value="Peptidyl-prolyl cis-trans isomerase"/>
    <property type="match status" value="1"/>
</dbReference>
<feature type="non-terminal residue" evidence="6">
    <location>
        <position position="166"/>
    </location>
</feature>
<dbReference type="GO" id="GO:0000324">
    <property type="term" value="C:fungal-type vacuole"/>
    <property type="evidence" value="ECO:0007669"/>
    <property type="project" value="TreeGrafter"/>
</dbReference>
<dbReference type="AlphaFoldDB" id="A0A1E3P4V6"/>
<evidence type="ECO:0000313" key="6">
    <source>
        <dbReference type="EMBL" id="ODQ60348.1"/>
    </source>
</evidence>
<dbReference type="InterPro" id="IPR002130">
    <property type="entry name" value="Cyclophilin-type_PPIase_dom"/>
</dbReference>
<dbReference type="Proteomes" id="UP000094112">
    <property type="component" value="Unassembled WGS sequence"/>
</dbReference>
<feature type="domain" description="PPIase cyclophilin-type" evidence="5">
    <location>
        <begin position="8"/>
        <end position="166"/>
    </location>
</feature>
<dbReference type="InterPro" id="IPR024936">
    <property type="entry name" value="Cyclophilin-type_PPIase"/>
</dbReference>
<evidence type="ECO:0000256" key="2">
    <source>
        <dbReference type="ARBA" id="ARBA00023110"/>
    </source>
</evidence>
<dbReference type="Gene3D" id="2.40.100.10">
    <property type="entry name" value="Cyclophilin-like"/>
    <property type="match status" value="1"/>
</dbReference>
<dbReference type="InterPro" id="IPR029000">
    <property type="entry name" value="Cyclophilin-like_dom_sf"/>
</dbReference>
<dbReference type="Pfam" id="PF00160">
    <property type="entry name" value="Pro_isomerase"/>
    <property type="match status" value="1"/>
</dbReference>
<gene>
    <name evidence="6" type="ORF">WICANDRAFT_12602</name>
</gene>
<name>A0A1E3P4V6_WICAA</name>
<dbReference type="STRING" id="683960.A0A1E3P4V6"/>
<evidence type="ECO:0000256" key="1">
    <source>
        <dbReference type="ARBA" id="ARBA00000971"/>
    </source>
</evidence>
<sequence>PPITHYVYFDIAHGEEAIGQIKIGLFGSVVPRTVENFFELATKMGEKNRGYNNTIFHRIIKDFMIQGGDFEFGSGIGGYSIYGKKFEDENFKLTHCKIGRLSMANAGPDSNGSQFFITTSITSWLDGKHVVFGQVVEGLDLILEKIQTVKTGQNDRPEKDVRIVKS</sequence>
<dbReference type="GO" id="GO:0003755">
    <property type="term" value="F:peptidyl-prolyl cis-trans isomerase activity"/>
    <property type="evidence" value="ECO:0007669"/>
    <property type="project" value="UniProtKB-UniRule"/>
</dbReference>
<feature type="non-terminal residue" evidence="6">
    <location>
        <position position="1"/>
    </location>
</feature>
<protein>
    <recommendedName>
        <fullName evidence="4">Peptidyl-prolyl cis-trans isomerase</fullName>
        <shortName evidence="4">PPIase</shortName>
        <ecNumber evidence="4">5.2.1.8</ecNumber>
    </recommendedName>
</protein>
<dbReference type="PANTHER" id="PTHR11071">
    <property type="entry name" value="PEPTIDYL-PROLYL CIS-TRANS ISOMERASE"/>
    <property type="match status" value="1"/>
</dbReference>
<dbReference type="GO" id="GO:0005783">
    <property type="term" value="C:endoplasmic reticulum"/>
    <property type="evidence" value="ECO:0007669"/>
    <property type="project" value="TreeGrafter"/>
</dbReference>
<comment type="function">
    <text evidence="4">PPIases accelerate the folding of proteins. It catalyzes the cis-trans isomerization of proline imidic peptide bonds in oligopeptides.</text>
</comment>
<dbReference type="GO" id="GO:0016018">
    <property type="term" value="F:cyclosporin A binding"/>
    <property type="evidence" value="ECO:0007669"/>
    <property type="project" value="TreeGrafter"/>
</dbReference>
<evidence type="ECO:0000256" key="3">
    <source>
        <dbReference type="ARBA" id="ARBA00023235"/>
    </source>
</evidence>
<dbReference type="PROSITE" id="PS00170">
    <property type="entry name" value="CSA_PPIASE_1"/>
    <property type="match status" value="1"/>
</dbReference>
<organism evidence="6 7">
    <name type="scientific">Wickerhamomyces anomalus (strain ATCC 58044 / CBS 1984 / NCYC 433 / NRRL Y-366-8)</name>
    <name type="common">Yeast</name>
    <name type="synonym">Hansenula anomala</name>
    <dbReference type="NCBI Taxonomy" id="683960"/>
    <lineage>
        <taxon>Eukaryota</taxon>
        <taxon>Fungi</taxon>
        <taxon>Dikarya</taxon>
        <taxon>Ascomycota</taxon>
        <taxon>Saccharomycotina</taxon>
        <taxon>Saccharomycetes</taxon>
        <taxon>Phaffomycetales</taxon>
        <taxon>Wickerhamomycetaceae</taxon>
        <taxon>Wickerhamomyces</taxon>
    </lineage>
</organism>
<reference evidence="6 7" key="1">
    <citation type="journal article" date="2016" name="Proc. Natl. Acad. Sci. U.S.A.">
        <title>Comparative genomics of biotechnologically important yeasts.</title>
        <authorList>
            <person name="Riley R."/>
            <person name="Haridas S."/>
            <person name="Wolfe K.H."/>
            <person name="Lopes M.R."/>
            <person name="Hittinger C.T."/>
            <person name="Goeker M."/>
            <person name="Salamov A.A."/>
            <person name="Wisecaver J.H."/>
            <person name="Long T.M."/>
            <person name="Calvey C.H."/>
            <person name="Aerts A.L."/>
            <person name="Barry K.W."/>
            <person name="Choi C."/>
            <person name="Clum A."/>
            <person name="Coughlan A.Y."/>
            <person name="Deshpande S."/>
            <person name="Douglass A.P."/>
            <person name="Hanson S.J."/>
            <person name="Klenk H.-P."/>
            <person name="LaButti K.M."/>
            <person name="Lapidus A."/>
            <person name="Lindquist E.A."/>
            <person name="Lipzen A.M."/>
            <person name="Meier-Kolthoff J.P."/>
            <person name="Ohm R.A."/>
            <person name="Otillar R.P."/>
            <person name="Pangilinan J.L."/>
            <person name="Peng Y."/>
            <person name="Rokas A."/>
            <person name="Rosa C.A."/>
            <person name="Scheuner C."/>
            <person name="Sibirny A.A."/>
            <person name="Slot J.C."/>
            <person name="Stielow J.B."/>
            <person name="Sun H."/>
            <person name="Kurtzman C.P."/>
            <person name="Blackwell M."/>
            <person name="Grigoriev I.V."/>
            <person name="Jeffries T.W."/>
        </authorList>
    </citation>
    <scope>NUCLEOTIDE SEQUENCE [LARGE SCALE GENOMIC DNA]</scope>
    <source>
        <strain evidence="7">ATCC 58044 / CBS 1984 / NCYC 433 / NRRL Y-366-8</strain>
    </source>
</reference>
<keyword evidence="2 4" id="KW-0697">Rotamase</keyword>
<dbReference type="GO" id="GO:0006457">
    <property type="term" value="P:protein folding"/>
    <property type="evidence" value="ECO:0007669"/>
    <property type="project" value="InterPro"/>
</dbReference>
<dbReference type="GeneID" id="30197782"/>
<dbReference type="PROSITE" id="PS50072">
    <property type="entry name" value="CSA_PPIASE_2"/>
    <property type="match status" value="1"/>
</dbReference>
<keyword evidence="3 4" id="KW-0413">Isomerase</keyword>
<dbReference type="EMBL" id="KV454210">
    <property type="protein sequence ID" value="ODQ60348.1"/>
    <property type="molecule type" value="Genomic_DNA"/>
</dbReference>
<accession>A0A1E3P4V6</accession>
<evidence type="ECO:0000256" key="4">
    <source>
        <dbReference type="RuleBase" id="RU363019"/>
    </source>
</evidence>